<feature type="region of interest" description="Disordered" evidence="1">
    <location>
        <begin position="2028"/>
        <end position="2068"/>
    </location>
</feature>
<feature type="compositionally biased region" description="Basic and acidic residues" evidence="1">
    <location>
        <begin position="1449"/>
        <end position="1462"/>
    </location>
</feature>
<dbReference type="PANTHER" id="PTHR46388">
    <property type="entry name" value="NHL REPEAT-CONTAINING PROTEIN 2"/>
    <property type="match status" value="1"/>
</dbReference>
<feature type="compositionally biased region" description="Polar residues" evidence="1">
    <location>
        <begin position="1591"/>
        <end position="1601"/>
    </location>
</feature>
<reference evidence="2 3" key="1">
    <citation type="journal article" date="2015" name="Sci. Rep.">
        <title>The genome of Leishmania panamensis: insights into genomics of the L. (Viannia) subgenus.</title>
        <authorList>
            <person name="Llanes A."/>
            <person name="Restrepo C.M."/>
            <person name="Vecchio G.D."/>
            <person name="Anguizola F.J."/>
            <person name="Lleonart R."/>
        </authorList>
    </citation>
    <scope>NUCLEOTIDE SEQUENCE [LARGE SCALE GENOMIC DNA]</scope>
    <source>
        <strain evidence="2 3">MHOM/PA/94/PSC-1</strain>
    </source>
</reference>
<dbReference type="KEGG" id="lpan:LPMP_150920"/>
<feature type="compositionally biased region" description="Low complexity" evidence="1">
    <location>
        <begin position="1574"/>
        <end position="1590"/>
    </location>
</feature>
<feature type="compositionally biased region" description="Low complexity" evidence="1">
    <location>
        <begin position="1483"/>
        <end position="1499"/>
    </location>
</feature>
<evidence type="ECO:0000313" key="2">
    <source>
        <dbReference type="EMBL" id="AIN96814.1"/>
    </source>
</evidence>
<feature type="compositionally biased region" description="Polar residues" evidence="1">
    <location>
        <begin position="649"/>
        <end position="664"/>
    </location>
</feature>
<dbReference type="VEuPathDB" id="TriTrypDB:LPMP_150920"/>
<feature type="region of interest" description="Disordered" evidence="1">
    <location>
        <begin position="2390"/>
        <end position="2412"/>
    </location>
</feature>
<name>A0A088RNJ8_LEIPA</name>
<dbReference type="VEuPathDB" id="TriTrypDB:LPAL13_150014300"/>
<feature type="region of interest" description="Disordered" evidence="1">
    <location>
        <begin position="401"/>
        <end position="443"/>
    </location>
</feature>
<feature type="compositionally biased region" description="Basic and acidic residues" evidence="1">
    <location>
        <begin position="2028"/>
        <end position="2050"/>
    </location>
</feature>
<feature type="region of interest" description="Disordered" evidence="1">
    <location>
        <begin position="166"/>
        <end position="185"/>
    </location>
</feature>
<feature type="compositionally biased region" description="Polar residues" evidence="1">
    <location>
        <begin position="1294"/>
        <end position="1303"/>
    </location>
</feature>
<dbReference type="Proteomes" id="UP000063063">
    <property type="component" value="Chromosome 15"/>
</dbReference>
<feature type="compositionally biased region" description="Low complexity" evidence="1">
    <location>
        <begin position="168"/>
        <end position="181"/>
    </location>
</feature>
<feature type="compositionally biased region" description="Basic and acidic residues" evidence="1">
    <location>
        <begin position="632"/>
        <end position="648"/>
    </location>
</feature>
<feature type="compositionally biased region" description="Polar residues" evidence="1">
    <location>
        <begin position="2051"/>
        <end position="2060"/>
    </location>
</feature>
<feature type="region of interest" description="Disordered" evidence="1">
    <location>
        <begin position="543"/>
        <end position="665"/>
    </location>
</feature>
<feature type="compositionally biased region" description="Polar residues" evidence="1">
    <location>
        <begin position="1438"/>
        <end position="1448"/>
    </location>
</feature>
<feature type="region of interest" description="Disordered" evidence="1">
    <location>
        <begin position="257"/>
        <end position="277"/>
    </location>
</feature>
<feature type="region of interest" description="Disordered" evidence="1">
    <location>
        <begin position="1805"/>
        <end position="1887"/>
    </location>
</feature>
<feature type="compositionally biased region" description="Low complexity" evidence="1">
    <location>
        <begin position="1853"/>
        <end position="1887"/>
    </location>
</feature>
<feature type="compositionally biased region" description="Polar residues" evidence="1">
    <location>
        <begin position="1658"/>
        <end position="1669"/>
    </location>
</feature>
<organism evidence="2 3">
    <name type="scientific">Leishmania panamensis</name>
    <dbReference type="NCBI Taxonomy" id="5679"/>
    <lineage>
        <taxon>Eukaryota</taxon>
        <taxon>Discoba</taxon>
        <taxon>Euglenozoa</taxon>
        <taxon>Kinetoplastea</taxon>
        <taxon>Metakinetoplastina</taxon>
        <taxon>Trypanosomatida</taxon>
        <taxon>Trypanosomatidae</taxon>
        <taxon>Leishmaniinae</taxon>
        <taxon>Leishmania</taxon>
        <taxon>Leishmania guyanensis species complex</taxon>
    </lineage>
</organism>
<dbReference type="eggNOG" id="ENOG502S3UI">
    <property type="taxonomic scope" value="Eukaryota"/>
</dbReference>
<feature type="compositionally biased region" description="Basic and acidic residues" evidence="1">
    <location>
        <begin position="1811"/>
        <end position="1822"/>
    </location>
</feature>
<feature type="region of interest" description="Disordered" evidence="1">
    <location>
        <begin position="64"/>
        <end position="137"/>
    </location>
</feature>
<feature type="compositionally biased region" description="Low complexity" evidence="1">
    <location>
        <begin position="418"/>
        <end position="430"/>
    </location>
</feature>
<feature type="region of interest" description="Disordered" evidence="1">
    <location>
        <begin position="1"/>
        <end position="26"/>
    </location>
</feature>
<keyword evidence="3" id="KW-1185">Reference proteome</keyword>
<feature type="compositionally biased region" description="Polar residues" evidence="1">
    <location>
        <begin position="1517"/>
        <end position="1535"/>
    </location>
</feature>
<gene>
    <name evidence="2" type="ORF">LPMP_150920</name>
</gene>
<sequence length="2560" mass="268168">MHASPRQGAEPGSSQPLRGRLSLSSSEEPAAVHLYDLDTVFLSKTVVSLTDVFAHSVDGPFDLSPLYAPQRQGVENQQQQQQQPQQAAATTASSPYADDAHCAPSTSGAAPAHRGITNLPFSGGSAPYTSSSPKPAARLVSTRATALQPKPVERGADGRWRTVSANRGASSTGFSTTTACSKPPSPETHARMLLVPLDTYHFLLTYHDVDLPGQLSSCCNKQAATATVERLSAASPGRRPPRSGICVVRRLEGEQRDSTAAASSAMAAPAGAASATPPTLSRIAHGLPLDAFDGWVRDYTAYGLSCNEAVLRAAWENKTRERAEAPSAMLAGAVVEVGELVASGHEATDSGDNSLCGSGDVAVVDTAALGPQVSDASAKMMPTDGAAAAEGKEAATLADANAEQAATVSPSLDRLHCSSTTSSSPSAASTPSPPTERGEEGCNVGGVETATRVTGGESGDALDAISASLMGTAAQQQQQKRVLWEEEQQRTERAAAQLRHRFLVSDSAQHAIWALEVRLPAMVVRALAPAEFYTMGVGGSGEEVPAAAKHSENDGNDDTLATHGATDTREEPAAAPMPGIALPRKKTASTITHGRAAASGHRVSVKASSAADASRLRSPSPANPSMATNANKADDRSDAKPDDSDARRFSTSVATHPASESCSTGRYARSASSVSPSVAMALAVPTPLIGGARGFVDGHFSVARFNSPASLCWRIDEDNEDDDEKGVVGDGGDSDDDLAQGVVAAFQENHGRGRVSAKHHCVDPVSRLRGRHHCSILFISDMGNCAIRYANFYNRLVRTITGVDGVPGYRDGSCVSSLLRGATALAWCSAGLLFTDGANNVVRLITDIRKRRAQGRAHDNSEDVAGADAAVSLACSSTRATGSEMQRPNELEVDHRIPAATERPRCVGDKSAGGSLDTPIVTATESQDGELQALPPAPSSSPLSATRRGILLSSAWKRDGTASAMPRVWTLAGCTSDADVNQPTQADSSLASYVDSVVPSRAHFGYISDMALWTDETGDTQVLLVDQTHHALRILDAHGGVSTYVGPLDYEVTSIVSPSTTSTPAADSLPPGLVFPCCLTVGALIKERSPALLSATTTGTATMITPQPYLCSSSPLLFTASAVTGAVSVLLPISQRSDRTPWSVRESQRRRRVAETREGKVTCNGDNDDASVFAAIRGALELGVATEGRRSIGEAAMPSLKHVVVGWAADEVDGGDEAERAHAVRQLAQAANAQQTLQYLRLRFPWLLPPSVPLLSTRIVAGCACHVSGKRRGATAAAAAPTAASNAVGLHYNTNNSSRQGTGAPSGARPNCTDEKGSTATAISTSTVRPVQQQQRLLFQSPPRHPPIIPPRNTAATTGVATAPAAEMAAVLLEPTLRSAAPPGMVEMLLDTHLGNVSGDSAAAGDRQALCVGSRSPSCGASPLSPNGDLIIEEGKSGSRQCGSSSCLKSEDGKEEEKKADGGDVGGGRAVAKWLAPPMKSVSRSPSGSRSQGQQQQQPTYAGLLQMWTPEKRQQRLRSTQEISIPTKSASTSPCGTPRAVYKQQQQQAVEEKGSPLQWPQSAESGSPQRSQCSPQQLLLRALSSSRSPRGCTTSPNNLSGCGSPPLTPRAMVAHQLMQRRRTSRSNTAPHLASVEGGGRSSTGSKRTAVADGHDGTSPPSETQQQEGSQGPAAPAEPLVVSAVPDRRTPQPCRADWQLHDAYDAAVRRLFRVYNYLATKTVTTRTTATASTLPLGAGAAGAGGSADTRIAAVESRRGSTPSPWVTHQPRQVVQYTMSFAAFFRFVVLTGYADCLAEVAAAAVTAAATDTQGKDDDDTRAAARDYSTPSPVSPLCRLSQVQQRRGGGGGSGAGTRRWSSASASSPRAPTGATSTVTSSSLSHSRHPTSSDVLLVPLATTDTRAIAAVLYACGVRQKGYHTVTQMDFQSFRRAALLLYTWARTATSAEMAKRSETADNDGAQSGRFSAHRKADRQNCADPADFAYVDAVPSLDALTSEEVVVAYAAVYERAARCIPALAMSLGPFGASKGEEDHNEANARDNARQRSDVLQHSHPVSSMRPSSKAPLPLVEVDTDSPGATPSYLRCFEEAIGYSQRGVCVSGKAAGVDEPVTPPVSPIATTGAADDVSCFVLDCADSVRSPKAVAKETKLAGQSGDDAAVLFPPCGLTPYEILALDELLRLLQRNESTLRQLFTAYSVPIAVHRSPQYEAPLSAAAAAASSSCSLLMSSPEVSLVLRGGERAVARHPRHAPATPLASTCINTSPAPAGPPAVPHCSRQAVGNARATPSTRPAAATAVAPLDVVHGSAALSGVSTSQQDIWWKVQQLYTMSSLENKETYELTSHVLPVVPFKLFVELWRTLDVFPSLMRSAAMQQAFCDALTMPMLRGLTPPPGSTSDAAFQRQGQPPLPSLTRSADLSNRRTVELLCAHGGLPYACFVESFVRVALTVFSHKVDRIAYPTAAAKTAGLMQWCNKQVTLGLVAKRVQQQLSVTVVRRHEPSRRSSTTPTDAALRPSAAAAAATTATISAARATRAAAIFPDQLRLFCLPTAPKSRVAPPGEG</sequence>
<dbReference type="GeneID" id="22573512"/>
<feature type="compositionally biased region" description="Low complexity" evidence="1">
    <location>
        <begin position="258"/>
        <end position="277"/>
    </location>
</feature>
<evidence type="ECO:0000256" key="1">
    <source>
        <dbReference type="SAM" id="MobiDB-lite"/>
    </source>
</evidence>
<feature type="region of interest" description="Disordered" evidence="1">
    <location>
        <begin position="1294"/>
        <end position="1330"/>
    </location>
</feature>
<evidence type="ECO:0000313" key="3">
    <source>
        <dbReference type="Proteomes" id="UP000063063"/>
    </source>
</evidence>
<dbReference type="PANTHER" id="PTHR46388:SF2">
    <property type="entry name" value="NHL REPEAT-CONTAINING PROTEIN 2"/>
    <property type="match status" value="1"/>
</dbReference>
<protein>
    <submittedName>
        <fullName evidence="2">Uncharacterized protein</fullName>
    </submittedName>
</protein>
<accession>A0A088RNJ8</accession>
<feature type="region of interest" description="Disordered" evidence="1">
    <location>
        <begin position="1947"/>
        <end position="1972"/>
    </location>
</feature>
<feature type="region of interest" description="Disordered" evidence="1">
    <location>
        <begin position="925"/>
        <end position="945"/>
    </location>
</feature>
<feature type="compositionally biased region" description="Low complexity" evidence="1">
    <location>
        <begin position="77"/>
        <end position="95"/>
    </location>
</feature>
<feature type="region of interest" description="Disordered" evidence="1">
    <location>
        <begin position="1413"/>
        <end position="1675"/>
    </location>
</feature>
<feature type="compositionally biased region" description="Polar residues" evidence="1">
    <location>
        <begin position="1318"/>
        <end position="1330"/>
    </location>
</feature>
<dbReference type="RefSeq" id="XP_010697467.1">
    <property type="nucleotide sequence ID" value="XM_010699165.1"/>
</dbReference>
<feature type="compositionally biased region" description="Polar residues" evidence="1">
    <location>
        <begin position="2393"/>
        <end position="2403"/>
    </location>
</feature>
<proteinExistence type="predicted"/>
<feature type="compositionally biased region" description="Polar residues" evidence="1">
    <location>
        <begin position="1558"/>
        <end position="1573"/>
    </location>
</feature>
<feature type="compositionally biased region" description="Low complexity" evidence="1">
    <location>
        <begin position="605"/>
        <end position="620"/>
    </location>
</feature>
<dbReference type="EMBL" id="CP009384">
    <property type="protein sequence ID" value="AIN96814.1"/>
    <property type="molecule type" value="Genomic_DNA"/>
</dbReference>
<dbReference type="OrthoDB" id="273823at2759"/>
<feature type="compositionally biased region" description="Low complexity" evidence="1">
    <location>
        <begin position="12"/>
        <end position="26"/>
    </location>
</feature>